<dbReference type="Pfam" id="PF13041">
    <property type="entry name" value="PPR_2"/>
    <property type="match status" value="6"/>
</dbReference>
<feature type="repeat" description="PPR" evidence="3">
    <location>
        <begin position="527"/>
        <end position="561"/>
    </location>
</feature>
<evidence type="ECO:0000256" key="2">
    <source>
        <dbReference type="ARBA" id="ARBA00022737"/>
    </source>
</evidence>
<dbReference type="InParanoid" id="A0A059CBU1"/>
<dbReference type="InterPro" id="IPR011990">
    <property type="entry name" value="TPR-like_helical_dom_sf"/>
</dbReference>
<evidence type="ECO:0000256" key="1">
    <source>
        <dbReference type="ARBA" id="ARBA00007626"/>
    </source>
</evidence>
<dbReference type="FunCoup" id="A0A059CBU1">
    <property type="interactions" value="776"/>
</dbReference>
<evidence type="ECO:0008006" key="5">
    <source>
        <dbReference type="Google" id="ProtNLM"/>
    </source>
</evidence>
<feature type="repeat" description="PPR" evidence="3">
    <location>
        <begin position="632"/>
        <end position="666"/>
    </location>
</feature>
<dbReference type="Gene3D" id="1.25.40.10">
    <property type="entry name" value="Tetratricopeptide repeat domain"/>
    <property type="match status" value="5"/>
</dbReference>
<dbReference type="NCBIfam" id="TIGR00756">
    <property type="entry name" value="PPR"/>
    <property type="match status" value="13"/>
</dbReference>
<name>A0A059CBU1_EUCGR</name>
<comment type="similarity">
    <text evidence="1">Belongs to the PPR family. P subfamily.</text>
</comment>
<dbReference type="GO" id="GO:0009507">
    <property type="term" value="C:chloroplast"/>
    <property type="evidence" value="ECO:0007669"/>
    <property type="project" value="EnsemblPlants"/>
</dbReference>
<feature type="repeat" description="PPR" evidence="3">
    <location>
        <begin position="319"/>
        <end position="353"/>
    </location>
</feature>
<feature type="repeat" description="PPR" evidence="3">
    <location>
        <begin position="389"/>
        <end position="423"/>
    </location>
</feature>
<dbReference type="EMBL" id="KK198756">
    <property type="protein sequence ID" value="KCW75719.1"/>
    <property type="molecule type" value="Genomic_DNA"/>
</dbReference>
<accession>A0A059CBU1</accession>
<feature type="repeat" description="PPR" evidence="3">
    <location>
        <begin position="354"/>
        <end position="388"/>
    </location>
</feature>
<evidence type="ECO:0000256" key="3">
    <source>
        <dbReference type="PROSITE-ProRule" id="PRU00708"/>
    </source>
</evidence>
<dbReference type="KEGG" id="egr:104440658"/>
<reference evidence="4" key="1">
    <citation type="submission" date="2013-07" db="EMBL/GenBank/DDBJ databases">
        <title>The genome of Eucalyptus grandis.</title>
        <authorList>
            <person name="Schmutz J."/>
            <person name="Hayes R."/>
            <person name="Myburg A."/>
            <person name="Tuskan G."/>
            <person name="Grattapaglia D."/>
            <person name="Rokhsar D.S."/>
        </authorList>
    </citation>
    <scope>NUCLEOTIDE SEQUENCE</scope>
    <source>
        <tissue evidence="4">Leaf extractions</tissue>
    </source>
</reference>
<dbReference type="InterPro" id="IPR002885">
    <property type="entry name" value="PPR_rpt"/>
</dbReference>
<evidence type="ECO:0000313" key="4">
    <source>
        <dbReference type="EMBL" id="KCW75719.1"/>
    </source>
</evidence>
<dbReference type="SUPFAM" id="SSF81901">
    <property type="entry name" value="HCP-like"/>
    <property type="match status" value="1"/>
</dbReference>
<feature type="repeat" description="PPR" evidence="3">
    <location>
        <begin position="597"/>
        <end position="631"/>
    </location>
</feature>
<dbReference type="PANTHER" id="PTHR47447">
    <property type="entry name" value="OS03G0856100 PROTEIN"/>
    <property type="match status" value="1"/>
</dbReference>
<feature type="repeat" description="PPR" evidence="3">
    <location>
        <begin position="424"/>
        <end position="458"/>
    </location>
</feature>
<feature type="repeat" description="PPR" evidence="3">
    <location>
        <begin position="667"/>
        <end position="701"/>
    </location>
</feature>
<dbReference type="STRING" id="71139.A0A059CBU1"/>
<organism evidence="4">
    <name type="scientific">Eucalyptus grandis</name>
    <name type="common">Flooded gum</name>
    <dbReference type="NCBI Taxonomy" id="71139"/>
    <lineage>
        <taxon>Eukaryota</taxon>
        <taxon>Viridiplantae</taxon>
        <taxon>Streptophyta</taxon>
        <taxon>Embryophyta</taxon>
        <taxon>Tracheophyta</taxon>
        <taxon>Spermatophyta</taxon>
        <taxon>Magnoliopsida</taxon>
        <taxon>eudicotyledons</taxon>
        <taxon>Gunneridae</taxon>
        <taxon>Pentapetalae</taxon>
        <taxon>rosids</taxon>
        <taxon>malvids</taxon>
        <taxon>Myrtales</taxon>
        <taxon>Myrtaceae</taxon>
        <taxon>Myrtoideae</taxon>
        <taxon>Eucalypteae</taxon>
        <taxon>Eucalyptus</taxon>
    </lineage>
</organism>
<dbReference type="OrthoDB" id="185373at2759"/>
<sequence length="859" mass="97491">MLAKLDAKCFHGLGAPATPPDVMISIPVPQGKAKPVEKQRECRVPGKPTTRKRFIWTREHRHDGGSSVHGVIGTEKRSLRKNENWELRRNGGSDDGIVNGSEVGVQGYPGSGSSMARNVQTKCSTKWLGYGGCIPAILRALDAIENLDEAFRPWEERLGNKERSIILKEQTRWERAMEIFGWFKKKGCFELNVIHYNIMLRILGKAYQWRHLERLWDEMNDKGIIPINSTYGTLIDVYSKGGRREVALVWLGRMSKQGIEPDEVTMGIVIQMYKKGGEFHKAEDFFRRWSLGESLKLRVNRTRREGKVPLSSQENVCLSSHTYNTLIDNYGKAGQLQEASATFLQMLKEGITPTTVTFNTMIHINGKNGRLKEVNMLMQKMEELSCAPDTRTYNILISIYTKHDNVGVAGAYFRMMKDVCLKPDLVSYRTLLYAYSIRRMVHEAEELVCEMDERDLVIDEYTQSALLRMYIEAGMLEKSWLWFRRFHLEGNMSSECYSANIDAYGERGYISEAERVFLCCQEQRKQTVLEYNVIIKAYGIANNYDKACQIFDSMEGQGISPDKCSYSSIIQILAGADFPYRALPYLRKMQEMGLVEDCIPYCALISSFVKIGQLEMAEGLYREMIQCNILPDVIVYGVLINACADAGSVQEAHGYVNAMKEAGLTGNNVIYNSLIKLYTKVGLLREAEETYRMLQLSEVGPDVFSSNCMIDLYSERSMVEQAEQIFDRMKHKGDANEFTYAMMLCMYKRIGSLDKALQIANQMRELGLLTDQLSYNNVLGLYVLDGRVKDMVGTFREMMEAAVQPDDSTFKSLGHVLMKYGVSKHAVGKLEVLAKKDAQRGVQAWMSAISTVVDSNYVG</sequence>
<feature type="repeat" description="PPR" evidence="3">
    <location>
        <begin position="192"/>
        <end position="226"/>
    </location>
</feature>
<dbReference type="Pfam" id="PF01535">
    <property type="entry name" value="PPR"/>
    <property type="match status" value="3"/>
</dbReference>
<dbReference type="Gramene" id="KCW75719">
    <property type="protein sequence ID" value="KCW75719"/>
    <property type="gene ID" value="EUGRSUZ_D00099"/>
</dbReference>
<dbReference type="GO" id="GO:1904821">
    <property type="term" value="P:chloroplast disassembly"/>
    <property type="evidence" value="ECO:0007669"/>
    <property type="project" value="EnsemblPlants"/>
</dbReference>
<keyword evidence="2" id="KW-0677">Repeat</keyword>
<feature type="repeat" description="PPR" evidence="3">
    <location>
        <begin position="227"/>
        <end position="261"/>
    </location>
</feature>
<dbReference type="AlphaFoldDB" id="A0A059CBU1"/>
<dbReference type="PROSITE" id="PS51375">
    <property type="entry name" value="PPR"/>
    <property type="match status" value="13"/>
</dbReference>
<proteinExistence type="inferred from homology"/>
<protein>
    <recommendedName>
        <fullName evidence="5">Pentacotripeptide-repeat region of PRORP domain-containing protein</fullName>
    </recommendedName>
</protein>
<dbReference type="GO" id="GO:0006355">
    <property type="term" value="P:regulation of DNA-templated transcription"/>
    <property type="evidence" value="ECO:0007669"/>
    <property type="project" value="EnsemblPlants"/>
</dbReference>
<dbReference type="eggNOG" id="KOG4197">
    <property type="taxonomic scope" value="Eukaryota"/>
</dbReference>
<dbReference type="OMA" id="CVCNVMI"/>
<gene>
    <name evidence="4" type="ORF">EUGRSUZ_D00099</name>
</gene>
<feature type="repeat" description="PPR" evidence="3">
    <location>
        <begin position="702"/>
        <end position="732"/>
    </location>
</feature>
<feature type="repeat" description="PPR" evidence="3">
    <location>
        <begin position="736"/>
        <end position="770"/>
    </location>
</feature>
<dbReference type="GO" id="GO:0010343">
    <property type="term" value="P:singlet oxygen-mediated programmed cell death"/>
    <property type="evidence" value="ECO:0007669"/>
    <property type="project" value="EnsemblPlants"/>
</dbReference>
<dbReference type="PANTHER" id="PTHR47447:SF17">
    <property type="entry name" value="OS12G0638900 PROTEIN"/>
    <property type="match status" value="1"/>
</dbReference>
<feature type="repeat" description="PPR" evidence="3">
    <location>
        <begin position="771"/>
        <end position="805"/>
    </location>
</feature>